<dbReference type="Gene3D" id="3.40.50.300">
    <property type="entry name" value="P-loop containing nucleotide triphosphate hydrolases"/>
    <property type="match status" value="1"/>
</dbReference>
<reference evidence="6 7" key="1">
    <citation type="submission" date="2018-03" db="EMBL/GenBank/DDBJ databases">
        <title>The uncultured portion of the human microbiome is neutrally assembled.</title>
        <authorList>
            <person name="Jeraldo P."/>
            <person name="Boardman L."/>
            <person name="White B.A."/>
            <person name="Nelson H."/>
            <person name="Goldenfeld N."/>
            <person name="Chia N."/>
        </authorList>
    </citation>
    <scope>NUCLEOTIDE SEQUENCE [LARGE SCALE GENOMIC DNA]</scope>
    <source>
        <strain evidence="6">CIM:MAG 903</strain>
    </source>
</reference>
<dbReference type="InterPro" id="IPR003593">
    <property type="entry name" value="AAA+_ATPase"/>
</dbReference>
<dbReference type="Pfam" id="PF00005">
    <property type="entry name" value="ABC_tran"/>
    <property type="match status" value="1"/>
</dbReference>
<sequence>MSLIELKNICRFYGKDDAQTKALNNVSLTIDSGEMVAIMGTSGSGKSTLLNIIGCLDKKTDGEYYFDDKRIDEYSKNDLAELRNSAFGFVVQYFALIDSYSVYENVEIPLVYNKTKISNKKERIKETLCKLGIEHKIHKHPNELSGGQCQRVAIARAIVNNPKVILADEPTGALDQKTGHEIMDILKKLNSQGKTIIIVTHDPNVAASCHRTIILEDGKLKNQETKLNS</sequence>
<dbReference type="Proteomes" id="UP000246114">
    <property type="component" value="Unassembled WGS sequence"/>
</dbReference>
<dbReference type="PROSITE" id="PS00211">
    <property type="entry name" value="ABC_TRANSPORTER_1"/>
    <property type="match status" value="1"/>
</dbReference>
<evidence type="ECO:0000259" key="5">
    <source>
        <dbReference type="PROSITE" id="PS50893"/>
    </source>
</evidence>
<evidence type="ECO:0000313" key="6">
    <source>
        <dbReference type="EMBL" id="PWL52221.1"/>
    </source>
</evidence>
<dbReference type="PANTHER" id="PTHR42798">
    <property type="entry name" value="LIPOPROTEIN-RELEASING SYSTEM ATP-BINDING PROTEIN LOLD"/>
    <property type="match status" value="1"/>
</dbReference>
<dbReference type="InterPro" id="IPR017911">
    <property type="entry name" value="MacB-like_ATP-bd"/>
</dbReference>
<dbReference type="InterPro" id="IPR017871">
    <property type="entry name" value="ABC_transporter-like_CS"/>
</dbReference>
<gene>
    <name evidence="6" type="ORF">DBY38_11645</name>
</gene>
<evidence type="ECO:0000256" key="2">
    <source>
        <dbReference type="ARBA" id="ARBA00022448"/>
    </source>
</evidence>
<dbReference type="SMART" id="SM00382">
    <property type="entry name" value="AAA"/>
    <property type="match status" value="1"/>
</dbReference>
<name>A0A316M268_9CLOT</name>
<dbReference type="InterPro" id="IPR027417">
    <property type="entry name" value="P-loop_NTPase"/>
</dbReference>
<proteinExistence type="inferred from homology"/>
<dbReference type="InterPro" id="IPR003439">
    <property type="entry name" value="ABC_transporter-like_ATP-bd"/>
</dbReference>
<dbReference type="AlphaFoldDB" id="A0A316M268"/>
<dbReference type="SUPFAM" id="SSF52540">
    <property type="entry name" value="P-loop containing nucleoside triphosphate hydrolases"/>
    <property type="match status" value="1"/>
</dbReference>
<accession>A0A316M268</accession>
<keyword evidence="4 6" id="KW-0067">ATP-binding</keyword>
<keyword evidence="3" id="KW-0547">Nucleotide-binding</keyword>
<comment type="similarity">
    <text evidence="1">Belongs to the ABC transporter superfamily.</text>
</comment>
<dbReference type="FunFam" id="3.40.50.300:FF:000032">
    <property type="entry name" value="Export ABC transporter ATP-binding protein"/>
    <property type="match status" value="1"/>
</dbReference>
<dbReference type="EMBL" id="QAMZ01000051">
    <property type="protein sequence ID" value="PWL52221.1"/>
    <property type="molecule type" value="Genomic_DNA"/>
</dbReference>
<dbReference type="CDD" id="cd03255">
    <property type="entry name" value="ABC_MJ0796_LolCDE_FtsE"/>
    <property type="match status" value="1"/>
</dbReference>
<protein>
    <submittedName>
        <fullName evidence="6">Peptide ABC transporter ATP-binding protein</fullName>
    </submittedName>
</protein>
<evidence type="ECO:0000256" key="4">
    <source>
        <dbReference type="ARBA" id="ARBA00022840"/>
    </source>
</evidence>
<dbReference type="GO" id="GO:0016887">
    <property type="term" value="F:ATP hydrolysis activity"/>
    <property type="evidence" value="ECO:0007669"/>
    <property type="project" value="InterPro"/>
</dbReference>
<evidence type="ECO:0000256" key="1">
    <source>
        <dbReference type="ARBA" id="ARBA00005417"/>
    </source>
</evidence>
<organism evidence="6 7">
    <name type="scientific">Clostridium cadaveris</name>
    <dbReference type="NCBI Taxonomy" id="1529"/>
    <lineage>
        <taxon>Bacteria</taxon>
        <taxon>Bacillati</taxon>
        <taxon>Bacillota</taxon>
        <taxon>Clostridia</taxon>
        <taxon>Eubacteriales</taxon>
        <taxon>Clostridiaceae</taxon>
        <taxon>Clostridium</taxon>
    </lineage>
</organism>
<comment type="caution">
    <text evidence="6">The sequence shown here is derived from an EMBL/GenBank/DDBJ whole genome shotgun (WGS) entry which is preliminary data.</text>
</comment>
<dbReference type="GO" id="GO:0005524">
    <property type="term" value="F:ATP binding"/>
    <property type="evidence" value="ECO:0007669"/>
    <property type="project" value="UniProtKB-KW"/>
</dbReference>
<dbReference type="PROSITE" id="PS50893">
    <property type="entry name" value="ABC_TRANSPORTER_2"/>
    <property type="match status" value="1"/>
</dbReference>
<feature type="domain" description="ABC transporter" evidence="5">
    <location>
        <begin position="4"/>
        <end position="227"/>
    </location>
</feature>
<dbReference type="PANTHER" id="PTHR42798:SF4">
    <property type="entry name" value="ABC TRANSPORTER DOMAIN-CONTAINING PROTEIN"/>
    <property type="match status" value="1"/>
</dbReference>
<evidence type="ECO:0000313" key="7">
    <source>
        <dbReference type="Proteomes" id="UP000246114"/>
    </source>
</evidence>
<evidence type="ECO:0000256" key="3">
    <source>
        <dbReference type="ARBA" id="ARBA00022741"/>
    </source>
</evidence>
<keyword evidence="2" id="KW-0813">Transport</keyword>
<dbReference type="GO" id="GO:0022857">
    <property type="term" value="F:transmembrane transporter activity"/>
    <property type="evidence" value="ECO:0007669"/>
    <property type="project" value="UniProtKB-ARBA"/>
</dbReference>
<dbReference type="GO" id="GO:0098796">
    <property type="term" value="C:membrane protein complex"/>
    <property type="evidence" value="ECO:0007669"/>
    <property type="project" value="UniProtKB-ARBA"/>
</dbReference>